<dbReference type="OrthoDB" id="4242327at2"/>
<dbReference type="EMBL" id="WIXO01000001">
    <property type="protein sequence ID" value="MTE20339.1"/>
    <property type="molecule type" value="Genomic_DNA"/>
</dbReference>
<reference evidence="2 3" key="1">
    <citation type="submission" date="2019-11" db="EMBL/GenBank/DDBJ databases">
        <authorList>
            <person name="Yuan L."/>
        </authorList>
    </citation>
    <scope>NUCLEOTIDE SEQUENCE [LARGE SCALE GENOMIC DNA]</scope>
    <source>
        <strain evidence="2 3">TRM43335</strain>
    </source>
</reference>
<protein>
    <submittedName>
        <fullName evidence="2">Uncharacterized protein</fullName>
    </submittedName>
</protein>
<accession>A0A6G2BE33</accession>
<organism evidence="2 3">
    <name type="scientific">Streptomyces taklimakanensis</name>
    <dbReference type="NCBI Taxonomy" id="2569853"/>
    <lineage>
        <taxon>Bacteria</taxon>
        <taxon>Bacillati</taxon>
        <taxon>Actinomycetota</taxon>
        <taxon>Actinomycetes</taxon>
        <taxon>Kitasatosporales</taxon>
        <taxon>Streptomycetaceae</taxon>
        <taxon>Streptomyces</taxon>
    </lineage>
</organism>
<sequence>MVGEHVAPAIAVVLLAGAATGCVDRAEPGDTVVTTEKPSAPSTASPTASAPASTTASPTTSAPASTTTSPTTSAPASTAPTPPTTAPVVPVPSGTTRTPWKETGPAVPPPPRPAELEMSVTTAGGTLDLVRGGPAREFTVTVRNGTARAYGGLRLVFQMEVLEGAPAAERPEQRGFVLERRHAGAWHDVGLRVANDFTPHWLYDGGFRLDRGAVRTERYRLRALSSGPTGSTPLMVHLFDTDAPRDAPADRSRPAYRSLPHTTRLG</sequence>
<comment type="caution">
    <text evidence="2">The sequence shown here is derived from an EMBL/GenBank/DDBJ whole genome shotgun (WGS) entry which is preliminary data.</text>
</comment>
<feature type="region of interest" description="Disordered" evidence="1">
    <location>
        <begin position="29"/>
        <end position="117"/>
    </location>
</feature>
<gene>
    <name evidence="2" type="ORF">F0L17_14725</name>
</gene>
<dbReference type="RefSeq" id="WP_155071446.1">
    <property type="nucleotide sequence ID" value="NZ_WIXO01000001.1"/>
</dbReference>
<feature type="compositionally biased region" description="Low complexity" evidence="1">
    <location>
        <begin position="38"/>
        <end position="79"/>
    </location>
</feature>
<proteinExistence type="predicted"/>
<keyword evidence="3" id="KW-1185">Reference proteome</keyword>
<dbReference type="Proteomes" id="UP000473014">
    <property type="component" value="Unassembled WGS sequence"/>
</dbReference>
<feature type="compositionally biased region" description="Basic and acidic residues" evidence="1">
    <location>
        <begin position="242"/>
        <end position="253"/>
    </location>
</feature>
<evidence type="ECO:0000313" key="3">
    <source>
        <dbReference type="Proteomes" id="UP000473014"/>
    </source>
</evidence>
<feature type="region of interest" description="Disordered" evidence="1">
    <location>
        <begin position="242"/>
        <end position="266"/>
    </location>
</feature>
<name>A0A6G2BE33_9ACTN</name>
<dbReference type="AlphaFoldDB" id="A0A6G2BE33"/>
<evidence type="ECO:0000313" key="2">
    <source>
        <dbReference type="EMBL" id="MTE20339.1"/>
    </source>
</evidence>
<evidence type="ECO:0000256" key="1">
    <source>
        <dbReference type="SAM" id="MobiDB-lite"/>
    </source>
</evidence>